<keyword evidence="2" id="KW-1185">Reference proteome</keyword>
<proteinExistence type="predicted"/>
<gene>
    <name evidence="1" type="ORF">CU097_008074</name>
</gene>
<name>A0A367JMP6_RHIAZ</name>
<evidence type="ECO:0000313" key="2">
    <source>
        <dbReference type="Proteomes" id="UP000252139"/>
    </source>
</evidence>
<protein>
    <submittedName>
        <fullName evidence="1">Uncharacterized protein</fullName>
    </submittedName>
</protein>
<accession>A0A367JMP6</accession>
<dbReference type="OrthoDB" id="5598377at2759"/>
<dbReference type="Proteomes" id="UP000252139">
    <property type="component" value="Unassembled WGS sequence"/>
</dbReference>
<comment type="caution">
    <text evidence="1">The sequence shown here is derived from an EMBL/GenBank/DDBJ whole genome shotgun (WGS) entry which is preliminary data.</text>
</comment>
<evidence type="ECO:0000313" key="1">
    <source>
        <dbReference type="EMBL" id="RCH91188.1"/>
    </source>
</evidence>
<dbReference type="STRING" id="86630.A0A367JMP6"/>
<dbReference type="AlphaFoldDB" id="A0A367JMP6"/>
<sequence length="269" mass="30370">MLANRFNIVLPSLINPYQTGFIPNWLISNNGQLNQVLMVNLKHASPQSPYVAIFLDHKKAYDCVRPGHLSHILFQFGFPSSLVSCLSPLLFNMRILISTNGRRPLTGVLLHPISLQFMQKPSPLPGIQMATASNPTNFVSQTYKQPLHPVKLLSYADNLKVFLSHPGEWLILLHILDTYGKASNARLPTESARFISQKDRHRGQSLAVKVVLAPKQWLQEIRMIVRTFVVPSKPAPSWPTLCRKKKHCGISLVDVEDQNMALYMLSLIF</sequence>
<reference evidence="1 2" key="1">
    <citation type="journal article" date="2018" name="G3 (Bethesda)">
        <title>Phylogenetic and Phylogenomic Definition of Rhizopus Species.</title>
        <authorList>
            <person name="Gryganskyi A.P."/>
            <person name="Golan J."/>
            <person name="Dolatabadi S."/>
            <person name="Mondo S."/>
            <person name="Robb S."/>
            <person name="Idnurm A."/>
            <person name="Muszewska A."/>
            <person name="Steczkiewicz K."/>
            <person name="Masonjones S."/>
            <person name="Liao H.L."/>
            <person name="Gajdeczka M.T."/>
            <person name="Anike F."/>
            <person name="Vuek A."/>
            <person name="Anishchenko I.M."/>
            <person name="Voigt K."/>
            <person name="de Hoog G.S."/>
            <person name="Smith M.E."/>
            <person name="Heitman J."/>
            <person name="Vilgalys R."/>
            <person name="Stajich J.E."/>
        </authorList>
    </citation>
    <scope>NUCLEOTIDE SEQUENCE [LARGE SCALE GENOMIC DNA]</scope>
    <source>
        <strain evidence="1 2">CBS 357.93</strain>
    </source>
</reference>
<organism evidence="1 2">
    <name type="scientific">Rhizopus azygosporus</name>
    <name type="common">Rhizopus microsporus var. azygosporus</name>
    <dbReference type="NCBI Taxonomy" id="86630"/>
    <lineage>
        <taxon>Eukaryota</taxon>
        <taxon>Fungi</taxon>
        <taxon>Fungi incertae sedis</taxon>
        <taxon>Mucoromycota</taxon>
        <taxon>Mucoromycotina</taxon>
        <taxon>Mucoromycetes</taxon>
        <taxon>Mucorales</taxon>
        <taxon>Mucorineae</taxon>
        <taxon>Rhizopodaceae</taxon>
        <taxon>Rhizopus</taxon>
    </lineage>
</organism>
<dbReference type="EMBL" id="PJQL01001007">
    <property type="protein sequence ID" value="RCH91188.1"/>
    <property type="molecule type" value="Genomic_DNA"/>
</dbReference>